<evidence type="ECO:0000313" key="2">
    <source>
        <dbReference type="Proteomes" id="UP001174694"/>
    </source>
</evidence>
<reference evidence="1" key="1">
    <citation type="submission" date="2022-07" db="EMBL/GenBank/DDBJ databases">
        <title>Fungi with potential for degradation of polypropylene.</title>
        <authorList>
            <person name="Gostincar C."/>
        </authorList>
    </citation>
    <scope>NUCLEOTIDE SEQUENCE</scope>
    <source>
        <strain evidence="1">EXF-13308</strain>
    </source>
</reference>
<sequence length="222" mass="24775">MSTIQQPDALAITTVVDRDQEKVPIPLASRILHKFYEPIILYVSLNDATRGTAQAPPPEPAIDTSVPKEVFEAFVNKLAHICDKTKGGDSVTAFTVLNNDEENKSVHYLFAANRQSIEQLQSTLSYVNELLRKVSNAPDNAEQQHAVRKNLLYDVLCFNRLRISHYLGKLQFEIEECLKSCGIEDTEDSIMVATELKKLHNSNNSGISLNSSKAECTLIFVP</sequence>
<proteinExistence type="predicted"/>
<organism evidence="1 2">
    <name type="scientific">Pleurostoma richardsiae</name>
    <dbReference type="NCBI Taxonomy" id="41990"/>
    <lineage>
        <taxon>Eukaryota</taxon>
        <taxon>Fungi</taxon>
        <taxon>Dikarya</taxon>
        <taxon>Ascomycota</taxon>
        <taxon>Pezizomycotina</taxon>
        <taxon>Sordariomycetes</taxon>
        <taxon>Sordariomycetidae</taxon>
        <taxon>Calosphaeriales</taxon>
        <taxon>Pleurostomataceae</taxon>
        <taxon>Pleurostoma</taxon>
    </lineage>
</organism>
<comment type="caution">
    <text evidence="1">The sequence shown here is derived from an EMBL/GenBank/DDBJ whole genome shotgun (WGS) entry which is preliminary data.</text>
</comment>
<dbReference type="PANTHER" id="PTHR42037:SF1">
    <property type="match status" value="1"/>
</dbReference>
<protein>
    <submittedName>
        <fullName evidence="1">Uncharacterized protein</fullName>
    </submittedName>
</protein>
<keyword evidence="2" id="KW-1185">Reference proteome</keyword>
<evidence type="ECO:0000313" key="1">
    <source>
        <dbReference type="EMBL" id="KAJ9131783.1"/>
    </source>
</evidence>
<dbReference type="AlphaFoldDB" id="A0AA38R2X3"/>
<name>A0AA38R2X3_9PEZI</name>
<dbReference type="Proteomes" id="UP001174694">
    <property type="component" value="Unassembled WGS sequence"/>
</dbReference>
<dbReference type="EMBL" id="JANBVO010000063">
    <property type="protein sequence ID" value="KAJ9131783.1"/>
    <property type="molecule type" value="Genomic_DNA"/>
</dbReference>
<gene>
    <name evidence="1" type="ORF">NKR23_g11518</name>
</gene>
<dbReference type="PANTHER" id="PTHR42037">
    <property type="match status" value="1"/>
</dbReference>
<accession>A0AA38R2X3</accession>